<accession>A0A511TF09</accession>
<dbReference type="Proteomes" id="UP000321514">
    <property type="component" value="Unassembled WGS sequence"/>
</dbReference>
<organism evidence="2 5">
    <name type="scientific">Myxococcus fulvus</name>
    <dbReference type="NCBI Taxonomy" id="33"/>
    <lineage>
        <taxon>Bacteria</taxon>
        <taxon>Pseudomonadati</taxon>
        <taxon>Myxococcota</taxon>
        <taxon>Myxococcia</taxon>
        <taxon>Myxococcales</taxon>
        <taxon>Cystobacterineae</taxon>
        <taxon>Myxococcaceae</taxon>
        <taxon>Myxococcus</taxon>
    </lineage>
</organism>
<reference evidence="3 4" key="1">
    <citation type="submission" date="2016-10" db="EMBL/GenBank/DDBJ databases">
        <authorList>
            <person name="Varghese N."/>
            <person name="Submissions S."/>
        </authorList>
    </citation>
    <scope>NUCLEOTIDE SEQUENCE [LARGE SCALE GENOMIC DNA]</scope>
    <source>
        <strain evidence="3 4">DSM 16525</strain>
    </source>
</reference>
<feature type="transmembrane region" description="Helical" evidence="1">
    <location>
        <begin position="86"/>
        <end position="104"/>
    </location>
</feature>
<gene>
    <name evidence="2" type="ORF">MFU01_68150</name>
    <name evidence="3" type="ORF">SAMN05443572_115139</name>
</gene>
<protein>
    <submittedName>
        <fullName evidence="2">Uncharacterized protein</fullName>
    </submittedName>
</protein>
<feature type="transmembrane region" description="Helical" evidence="1">
    <location>
        <begin position="21"/>
        <end position="42"/>
    </location>
</feature>
<keyword evidence="4" id="KW-1185">Reference proteome</keyword>
<dbReference type="OrthoDB" id="292737at2"/>
<evidence type="ECO:0000313" key="5">
    <source>
        <dbReference type="Proteomes" id="UP000321514"/>
    </source>
</evidence>
<dbReference type="Proteomes" id="UP000183760">
    <property type="component" value="Unassembled WGS sequence"/>
</dbReference>
<evidence type="ECO:0000313" key="4">
    <source>
        <dbReference type="Proteomes" id="UP000183760"/>
    </source>
</evidence>
<keyword evidence="1" id="KW-1133">Transmembrane helix</keyword>
<evidence type="ECO:0000313" key="2">
    <source>
        <dbReference type="EMBL" id="GEN11778.1"/>
    </source>
</evidence>
<dbReference type="RefSeq" id="WP_052770822.1">
    <property type="nucleotide sequence ID" value="NZ_BJXR01000049.1"/>
</dbReference>
<keyword evidence="1" id="KW-0472">Membrane</keyword>
<proteinExistence type="predicted"/>
<sequence>MENTYGAPAGDGFPRSNPKDAVSVPAILLMVLAGVSLLWAIVSLLSPVNPDDLEQLFNNPALAPYRDSLEQNRALLTSTSSFAGRLVWYGPVIVLNAFAFFGALKMKRLQNWGLAVAGGFASLVPCCGTCGCLALPISIWALVVLFKPEVKAAFR</sequence>
<dbReference type="EMBL" id="BJXR01000049">
    <property type="protein sequence ID" value="GEN11778.1"/>
    <property type="molecule type" value="Genomic_DNA"/>
</dbReference>
<feature type="transmembrane region" description="Helical" evidence="1">
    <location>
        <begin position="116"/>
        <end position="146"/>
    </location>
</feature>
<evidence type="ECO:0000313" key="3">
    <source>
        <dbReference type="EMBL" id="SEU40482.1"/>
    </source>
</evidence>
<dbReference type="AlphaFoldDB" id="A0A511TF09"/>
<name>A0A511TF09_MYXFU</name>
<keyword evidence="1" id="KW-0812">Transmembrane</keyword>
<comment type="caution">
    <text evidence="2">The sequence shown here is derived from an EMBL/GenBank/DDBJ whole genome shotgun (WGS) entry which is preliminary data.</text>
</comment>
<evidence type="ECO:0000256" key="1">
    <source>
        <dbReference type="SAM" id="Phobius"/>
    </source>
</evidence>
<reference evidence="2 5" key="2">
    <citation type="submission" date="2019-07" db="EMBL/GenBank/DDBJ databases">
        <title>Whole genome shotgun sequence of Myxococcus fulvus NBRC 100333.</title>
        <authorList>
            <person name="Hosoyama A."/>
            <person name="Uohara A."/>
            <person name="Ohji S."/>
            <person name="Ichikawa N."/>
        </authorList>
    </citation>
    <scope>NUCLEOTIDE SEQUENCE [LARGE SCALE GENOMIC DNA]</scope>
    <source>
        <strain evidence="2 5">NBRC 100333</strain>
    </source>
</reference>
<dbReference type="EMBL" id="FOIB01000015">
    <property type="protein sequence ID" value="SEU40482.1"/>
    <property type="molecule type" value="Genomic_DNA"/>
</dbReference>